<evidence type="ECO:0000256" key="10">
    <source>
        <dbReference type="ARBA" id="ARBA00023158"/>
    </source>
</evidence>
<comment type="similarity">
    <text evidence="2">Belongs to the methyltransferase superfamily. HEN1 family.</text>
</comment>
<evidence type="ECO:0000256" key="8">
    <source>
        <dbReference type="ARBA" id="ARBA00022842"/>
    </source>
</evidence>
<dbReference type="EC" id="2.1.1.386" evidence="12"/>
<dbReference type="Ensembl" id="ENSSFAT00005003551.1">
    <property type="protein sequence ID" value="ENSSFAP00005003302.1"/>
    <property type="gene ID" value="ENSSFAG00005002228.1"/>
</dbReference>
<dbReference type="GO" id="GO:0005737">
    <property type="term" value="C:cytoplasm"/>
    <property type="evidence" value="ECO:0007669"/>
    <property type="project" value="TreeGrafter"/>
</dbReference>
<dbReference type="GO" id="GO:0034587">
    <property type="term" value="P:piRNA processing"/>
    <property type="evidence" value="ECO:0007669"/>
    <property type="project" value="TreeGrafter"/>
</dbReference>
<evidence type="ECO:0000256" key="7">
    <source>
        <dbReference type="ARBA" id="ARBA00022723"/>
    </source>
</evidence>
<keyword evidence="9" id="KW-0694">RNA-binding</keyword>
<keyword evidence="5" id="KW-0808">Transferase</keyword>
<dbReference type="PANTHER" id="PTHR21404">
    <property type="entry name" value="HEN1"/>
    <property type="match status" value="1"/>
</dbReference>
<protein>
    <recommendedName>
        <fullName evidence="3">Small RNA 2'-O-methyltransferase</fullName>
        <ecNumber evidence="12">2.1.1.386</ecNumber>
    </recommendedName>
    <alternativeName>
        <fullName evidence="11">HEN1 methyltransferase homolog 1</fullName>
    </alternativeName>
</protein>
<reference evidence="14" key="2">
    <citation type="submission" date="2025-08" db="UniProtKB">
        <authorList>
            <consortium name="Ensembl"/>
        </authorList>
    </citation>
    <scope>IDENTIFICATION</scope>
</reference>
<dbReference type="Proteomes" id="UP000472267">
    <property type="component" value="Chromosome 20"/>
</dbReference>
<accession>A0A672FCC5</accession>
<evidence type="ECO:0000313" key="14">
    <source>
        <dbReference type="Ensembl" id="ENSSFAP00005003302.1"/>
    </source>
</evidence>
<evidence type="ECO:0000256" key="1">
    <source>
        <dbReference type="ARBA" id="ARBA00001946"/>
    </source>
</evidence>
<evidence type="ECO:0000256" key="13">
    <source>
        <dbReference type="ARBA" id="ARBA00048418"/>
    </source>
</evidence>
<dbReference type="InterPro" id="IPR026610">
    <property type="entry name" value="Hen1"/>
</dbReference>
<keyword evidence="7" id="KW-0479">Metal-binding</keyword>
<keyword evidence="6" id="KW-0949">S-adenosyl-L-methionine</keyword>
<name>A0A672FCC5_SALFA</name>
<dbReference type="InterPro" id="IPR029063">
    <property type="entry name" value="SAM-dependent_MTases_sf"/>
</dbReference>
<dbReference type="Gene3D" id="3.40.50.150">
    <property type="entry name" value="Vaccinia Virus protein VP39"/>
    <property type="match status" value="1"/>
</dbReference>
<evidence type="ECO:0000313" key="15">
    <source>
        <dbReference type="Proteomes" id="UP000472267"/>
    </source>
</evidence>
<dbReference type="GO" id="GO:0090486">
    <property type="term" value="F:small RNA 2'-O-methyltransferase activity"/>
    <property type="evidence" value="ECO:0007669"/>
    <property type="project" value="UniProtKB-EC"/>
</dbReference>
<dbReference type="GO" id="GO:0046872">
    <property type="term" value="F:metal ion binding"/>
    <property type="evidence" value="ECO:0007669"/>
    <property type="project" value="UniProtKB-KW"/>
</dbReference>
<dbReference type="SUPFAM" id="SSF53335">
    <property type="entry name" value="S-adenosyl-L-methionine-dependent methyltransferases"/>
    <property type="match status" value="1"/>
</dbReference>
<keyword evidence="4" id="KW-0489">Methyltransferase</keyword>
<dbReference type="GO" id="GO:0003723">
    <property type="term" value="F:RNA binding"/>
    <property type="evidence" value="ECO:0007669"/>
    <property type="project" value="UniProtKB-KW"/>
</dbReference>
<proteinExistence type="inferred from homology"/>
<evidence type="ECO:0000256" key="3">
    <source>
        <dbReference type="ARBA" id="ARBA00021330"/>
    </source>
</evidence>
<evidence type="ECO:0000256" key="9">
    <source>
        <dbReference type="ARBA" id="ARBA00022884"/>
    </source>
</evidence>
<evidence type="ECO:0000256" key="2">
    <source>
        <dbReference type="ARBA" id="ARBA00009026"/>
    </source>
</evidence>
<evidence type="ECO:0000256" key="12">
    <source>
        <dbReference type="ARBA" id="ARBA00035025"/>
    </source>
</evidence>
<reference evidence="14" key="3">
    <citation type="submission" date="2025-09" db="UniProtKB">
        <authorList>
            <consortium name="Ensembl"/>
        </authorList>
    </citation>
    <scope>IDENTIFICATION</scope>
</reference>
<reference evidence="14" key="1">
    <citation type="submission" date="2019-06" db="EMBL/GenBank/DDBJ databases">
        <authorList>
            <consortium name="Wellcome Sanger Institute Data Sharing"/>
        </authorList>
    </citation>
    <scope>NUCLEOTIDE SEQUENCE [LARGE SCALE GENOMIC DNA]</scope>
</reference>
<dbReference type="AlphaFoldDB" id="A0A672FCC5"/>
<dbReference type="GO" id="GO:0001510">
    <property type="term" value="P:RNA methylation"/>
    <property type="evidence" value="ECO:0007669"/>
    <property type="project" value="InterPro"/>
</dbReference>
<dbReference type="GO" id="GO:0030422">
    <property type="term" value="P:siRNA processing"/>
    <property type="evidence" value="ECO:0007669"/>
    <property type="project" value="TreeGrafter"/>
</dbReference>
<evidence type="ECO:0000256" key="4">
    <source>
        <dbReference type="ARBA" id="ARBA00022603"/>
    </source>
</evidence>
<dbReference type="PANTHER" id="PTHR21404:SF3">
    <property type="entry name" value="SMALL RNA 2'-O-METHYLTRANSFERASE"/>
    <property type="match status" value="1"/>
</dbReference>
<organism evidence="14 15">
    <name type="scientific">Salarias fasciatus</name>
    <name type="common">Jewelled blenny</name>
    <name type="synonym">Blennius fasciatus</name>
    <dbReference type="NCBI Taxonomy" id="181472"/>
    <lineage>
        <taxon>Eukaryota</taxon>
        <taxon>Metazoa</taxon>
        <taxon>Chordata</taxon>
        <taxon>Craniata</taxon>
        <taxon>Vertebrata</taxon>
        <taxon>Euteleostomi</taxon>
        <taxon>Actinopterygii</taxon>
        <taxon>Neopterygii</taxon>
        <taxon>Teleostei</taxon>
        <taxon>Neoteleostei</taxon>
        <taxon>Acanthomorphata</taxon>
        <taxon>Ovalentaria</taxon>
        <taxon>Blenniimorphae</taxon>
        <taxon>Blenniiformes</taxon>
        <taxon>Blennioidei</taxon>
        <taxon>Blenniidae</taxon>
        <taxon>Salariinae</taxon>
        <taxon>Salarias</taxon>
    </lineage>
</organism>
<evidence type="ECO:0000256" key="5">
    <source>
        <dbReference type="ARBA" id="ARBA00022679"/>
    </source>
</evidence>
<keyword evidence="8" id="KW-0460">Magnesium</keyword>
<dbReference type="InParanoid" id="A0A672FCC5"/>
<comment type="cofactor">
    <cofactor evidence="1">
        <name>Mg(2+)</name>
        <dbReference type="ChEBI" id="CHEBI:18420"/>
    </cofactor>
</comment>
<evidence type="ECO:0000256" key="11">
    <source>
        <dbReference type="ARBA" id="ARBA00029981"/>
    </source>
</evidence>
<keyword evidence="15" id="KW-1185">Reference proteome</keyword>
<dbReference type="GO" id="GO:0005634">
    <property type="term" value="C:nucleus"/>
    <property type="evidence" value="ECO:0007669"/>
    <property type="project" value="TreeGrafter"/>
</dbReference>
<keyword evidence="10" id="KW-0943">RNA-mediated gene silencing</keyword>
<evidence type="ECO:0000256" key="6">
    <source>
        <dbReference type="ARBA" id="ARBA00022691"/>
    </source>
</evidence>
<sequence length="308" mass="35063">MSVPSSAREEAANAHAHCLRKPQVPQLDHQFLWEDGVECAAVIHKEHPHINICHFQCGWFSFTFVLDRLVRSCRYELRPLPSDYLQPRVNQLRVELFQGSVTQKDSRLRGFDLVTSIELIEHLTLDDVERFSSSLFGYMSPQVAIVSTPNSEYNPLLPGLAGFRHKDHKFEWTRAEFRSWALKVCCDYGYEVEFTGVGRAPPGQQDQVGFCSQIAVFRRLREGDRCNVWPGNDAEDLPYTKVTVIIYPSLRDSNHLRGFLLCELFSCAKTLMTGSSVQNVVPFIPRKAEGVVQTGENNFQPGSDKLRV</sequence>
<comment type="catalytic activity">
    <reaction evidence="13">
        <text>small RNA 3'-end nucleotide + S-adenosyl-L-methionine = small RNA 3'-end 2'-O-methylnucleotide + S-adenosyl-L-homocysteine + H(+)</text>
        <dbReference type="Rhea" id="RHEA:37887"/>
        <dbReference type="Rhea" id="RHEA-COMP:10415"/>
        <dbReference type="Rhea" id="RHEA-COMP:10416"/>
        <dbReference type="ChEBI" id="CHEBI:15378"/>
        <dbReference type="ChEBI" id="CHEBI:57856"/>
        <dbReference type="ChEBI" id="CHEBI:59789"/>
        <dbReference type="ChEBI" id="CHEBI:74896"/>
        <dbReference type="ChEBI" id="CHEBI:74898"/>
        <dbReference type="EC" id="2.1.1.386"/>
    </reaction>
</comment>